<dbReference type="InterPro" id="IPR020904">
    <property type="entry name" value="Sc_DH/Rdtase_CS"/>
</dbReference>
<dbReference type="PANTHER" id="PTHR24320">
    <property type="entry name" value="RETINOL DEHYDROGENASE"/>
    <property type="match status" value="1"/>
</dbReference>
<dbReference type="GO" id="GO:0016491">
    <property type="term" value="F:oxidoreductase activity"/>
    <property type="evidence" value="ECO:0007669"/>
    <property type="project" value="UniProtKB-KW"/>
</dbReference>
<dbReference type="InterPro" id="IPR002347">
    <property type="entry name" value="SDR_fam"/>
</dbReference>
<protein>
    <recommendedName>
        <fullName evidence="6">NAD(P)-binding protein</fullName>
    </recommendedName>
</protein>
<dbReference type="PROSITE" id="PS00061">
    <property type="entry name" value="ADH_SHORT"/>
    <property type="match status" value="1"/>
</dbReference>
<keyword evidence="3" id="KW-0560">Oxidoreductase</keyword>
<dbReference type="SUPFAM" id="SSF51735">
    <property type="entry name" value="NAD(P)-binding Rossmann-fold domains"/>
    <property type="match status" value="1"/>
</dbReference>
<dbReference type="InterPro" id="IPR036291">
    <property type="entry name" value="NAD(P)-bd_dom_sf"/>
</dbReference>
<keyword evidence="5" id="KW-1185">Reference proteome</keyword>
<evidence type="ECO:0000256" key="3">
    <source>
        <dbReference type="ARBA" id="ARBA00023002"/>
    </source>
</evidence>
<reference evidence="4" key="1">
    <citation type="submission" date="2022-10" db="EMBL/GenBank/DDBJ databases">
        <title>Tapping the CABI collections for fungal endophytes: first genome assemblies for Collariella, Neodidymelliopsis, Ascochyta clinopodiicola, Didymella pomorum, Didymosphaeria variabile, Neocosmospora piperis and Neocucurbitaria cava.</title>
        <authorList>
            <person name="Hill R."/>
        </authorList>
    </citation>
    <scope>NUCLEOTIDE SEQUENCE</scope>
    <source>
        <strain evidence="4">IMI 355082</strain>
    </source>
</reference>
<evidence type="ECO:0000313" key="4">
    <source>
        <dbReference type="EMBL" id="KAJ4387923.1"/>
    </source>
</evidence>
<gene>
    <name evidence="4" type="ORF">N0V93_008526</name>
</gene>
<keyword evidence="2" id="KW-0521">NADP</keyword>
<evidence type="ECO:0000313" key="5">
    <source>
        <dbReference type="Proteomes" id="UP001140453"/>
    </source>
</evidence>
<comment type="caution">
    <text evidence="4">The sequence shown here is derived from an EMBL/GenBank/DDBJ whole genome shotgun (WGS) entry which is preliminary data.</text>
</comment>
<dbReference type="Proteomes" id="UP001140453">
    <property type="component" value="Unassembled WGS sequence"/>
</dbReference>
<dbReference type="OrthoDB" id="191139at2759"/>
<evidence type="ECO:0008006" key="6">
    <source>
        <dbReference type="Google" id="ProtNLM"/>
    </source>
</evidence>
<dbReference type="PANTHER" id="PTHR24320:SF282">
    <property type="entry name" value="WW DOMAIN-CONTAINING OXIDOREDUCTASE"/>
    <property type="match status" value="1"/>
</dbReference>
<evidence type="ECO:0000256" key="2">
    <source>
        <dbReference type="ARBA" id="ARBA00022857"/>
    </source>
</evidence>
<dbReference type="PRINTS" id="PR00081">
    <property type="entry name" value="GDHRDH"/>
</dbReference>
<proteinExistence type="inferred from homology"/>
<name>A0A9W8YPC3_9PEZI</name>
<evidence type="ECO:0000256" key="1">
    <source>
        <dbReference type="ARBA" id="ARBA00006484"/>
    </source>
</evidence>
<sequence length="342" mass="37635">MGDFRDMMRVMGSRIGGVSFDPARDIPSLASKVILITGAAGDLGRVTATQLAQHGRPDRLYVADLPPQDEAAKKELVDRITKEAYDNATPEDGNKTEIHFLDLDLGSFESIQRCAAEFLAREQRLDILMLNAGIMRVATGVTKEGYESHFGINYVGHALLIKLLMPVVLRTAEIGSDRPRIVVVSSEGWAMAPKGGILFDKVKTKCEDLSYTKRYGQSKLALIHLTKTLAQRHSQIDVVVLHPGRVDTGLGRSLVKEVRLIRLIAPVASFLSVSPVEGAKNHLWTATSPDVVSGKYYEPVGVPDREGKIARDSELQEKLWTWTEGELIKVLEGKGEVKEVPN</sequence>
<dbReference type="AlphaFoldDB" id="A0A9W8YPC3"/>
<dbReference type="Gene3D" id="3.40.50.720">
    <property type="entry name" value="NAD(P)-binding Rossmann-like Domain"/>
    <property type="match status" value="1"/>
</dbReference>
<dbReference type="Pfam" id="PF00106">
    <property type="entry name" value="adh_short"/>
    <property type="match status" value="1"/>
</dbReference>
<comment type="similarity">
    <text evidence="1">Belongs to the short-chain dehydrogenases/reductases (SDR) family.</text>
</comment>
<organism evidence="4 5">
    <name type="scientific">Gnomoniopsis smithogilvyi</name>
    <dbReference type="NCBI Taxonomy" id="1191159"/>
    <lineage>
        <taxon>Eukaryota</taxon>
        <taxon>Fungi</taxon>
        <taxon>Dikarya</taxon>
        <taxon>Ascomycota</taxon>
        <taxon>Pezizomycotina</taxon>
        <taxon>Sordariomycetes</taxon>
        <taxon>Sordariomycetidae</taxon>
        <taxon>Diaporthales</taxon>
        <taxon>Gnomoniaceae</taxon>
        <taxon>Gnomoniopsis</taxon>
    </lineage>
</organism>
<dbReference type="EMBL" id="JAPEVB010000005">
    <property type="protein sequence ID" value="KAJ4387923.1"/>
    <property type="molecule type" value="Genomic_DNA"/>
</dbReference>
<accession>A0A9W8YPC3</accession>